<proteinExistence type="predicted"/>
<accession>A0A3S3PP66</accession>
<evidence type="ECO:0000313" key="3">
    <source>
        <dbReference type="Proteomes" id="UP000283530"/>
    </source>
</evidence>
<sequence length="217" mass="24975">MADGWTNERQRTLINFLVYCPKGVMFPKSVDASPIIKNSDALFKFFDEIVLLLGPNNIVQFITDNDATYKAAGKRVAEKYGTFYWTACAAHCKDLMLEDMAKTHLFLKDVEHILKVSEALVVVLRLADSEEKPAVGYVYEAMDRAKEVIQKKLKNKDYQLYRKISDRMWENQLHSALHAATYYLNLAFFFSPTFSKHSEVMRGLNNVIEKLVPDFDT</sequence>
<comment type="caution">
    <text evidence="2">The sequence shown here is derived from an EMBL/GenBank/DDBJ whole genome shotgun (WGS) entry which is preliminary data.</text>
</comment>
<evidence type="ECO:0000259" key="1">
    <source>
        <dbReference type="Pfam" id="PF04937"/>
    </source>
</evidence>
<dbReference type="EMBL" id="QPKB01000011">
    <property type="protein sequence ID" value="RWR94936.1"/>
    <property type="molecule type" value="Genomic_DNA"/>
</dbReference>
<dbReference type="Pfam" id="PF04937">
    <property type="entry name" value="DUF659"/>
    <property type="match status" value="1"/>
</dbReference>
<evidence type="ECO:0000313" key="2">
    <source>
        <dbReference type="EMBL" id="RWR94936.1"/>
    </source>
</evidence>
<dbReference type="STRING" id="337451.A0A3S3PP66"/>
<organism evidence="2 3">
    <name type="scientific">Cinnamomum micranthum f. kanehirae</name>
    <dbReference type="NCBI Taxonomy" id="337451"/>
    <lineage>
        <taxon>Eukaryota</taxon>
        <taxon>Viridiplantae</taxon>
        <taxon>Streptophyta</taxon>
        <taxon>Embryophyta</taxon>
        <taxon>Tracheophyta</taxon>
        <taxon>Spermatophyta</taxon>
        <taxon>Magnoliopsida</taxon>
        <taxon>Magnoliidae</taxon>
        <taxon>Laurales</taxon>
        <taxon>Lauraceae</taxon>
        <taxon>Cinnamomum</taxon>
    </lineage>
</organism>
<dbReference type="InterPro" id="IPR012337">
    <property type="entry name" value="RNaseH-like_sf"/>
</dbReference>
<dbReference type="PANTHER" id="PTHR32166">
    <property type="entry name" value="OSJNBA0013A04.12 PROTEIN"/>
    <property type="match status" value="1"/>
</dbReference>
<feature type="domain" description="DUF659" evidence="1">
    <location>
        <begin position="1"/>
        <end position="107"/>
    </location>
</feature>
<keyword evidence="3" id="KW-1185">Reference proteome</keyword>
<protein>
    <submittedName>
        <fullName evidence="2">Zinc finger protein</fullName>
    </submittedName>
</protein>
<dbReference type="OrthoDB" id="2442898at2759"/>
<name>A0A3S3PP66_9MAGN</name>
<gene>
    <name evidence="2" type="ORF">CKAN_02425400</name>
</gene>
<dbReference type="InterPro" id="IPR007021">
    <property type="entry name" value="DUF659"/>
</dbReference>
<reference evidence="2 3" key="1">
    <citation type="journal article" date="2019" name="Nat. Plants">
        <title>Stout camphor tree genome fills gaps in understanding of flowering plant genome evolution.</title>
        <authorList>
            <person name="Chaw S.M."/>
            <person name="Liu Y.C."/>
            <person name="Wu Y.W."/>
            <person name="Wang H.Y."/>
            <person name="Lin C.I."/>
            <person name="Wu C.S."/>
            <person name="Ke H.M."/>
            <person name="Chang L.Y."/>
            <person name="Hsu C.Y."/>
            <person name="Yang H.T."/>
            <person name="Sudianto E."/>
            <person name="Hsu M.H."/>
            <person name="Wu K.P."/>
            <person name="Wang L.N."/>
            <person name="Leebens-Mack J.H."/>
            <person name="Tsai I.J."/>
        </authorList>
    </citation>
    <scope>NUCLEOTIDE SEQUENCE [LARGE SCALE GENOMIC DNA]</scope>
    <source>
        <strain evidence="3">cv. Chaw 1501</strain>
        <tissue evidence="2">Young leaves</tissue>
    </source>
</reference>
<dbReference type="Proteomes" id="UP000283530">
    <property type="component" value="Unassembled WGS sequence"/>
</dbReference>
<dbReference type="SUPFAM" id="SSF53098">
    <property type="entry name" value="Ribonuclease H-like"/>
    <property type="match status" value="1"/>
</dbReference>
<dbReference type="AlphaFoldDB" id="A0A3S3PP66"/>
<dbReference type="PANTHER" id="PTHR32166:SF122">
    <property type="entry name" value="OS09G0499600 PROTEIN"/>
    <property type="match status" value="1"/>
</dbReference>